<reference evidence="2" key="1">
    <citation type="submission" date="2023-06" db="EMBL/GenBank/DDBJ databases">
        <title>Identification and characterization of horizontal gene transfer across gut microbiota members of farm animals based on homology search.</title>
        <authorList>
            <person name="Schwarzerova J."/>
            <person name="Nykrynova M."/>
            <person name="Jureckova K."/>
            <person name="Cejkova D."/>
            <person name="Rychlik I."/>
        </authorList>
    </citation>
    <scope>NUCLEOTIDE SEQUENCE</scope>
    <source>
        <strain evidence="2">105_WCHN</strain>
    </source>
</reference>
<feature type="region of interest" description="Disordered" evidence="1">
    <location>
        <begin position="96"/>
        <end position="126"/>
    </location>
</feature>
<sequence>MKLIVTDRAHQWFKDELGLTAGTGIKFYGKTYGYTEVHHGFSPAFTREDQPIEPVLAVEKDGVNYHVDELDEWFFKDLVTTVDYNPKTDGPIFHFRHEDADDGPDVAGISKEQEEHPDASTGASQH</sequence>
<evidence type="ECO:0000313" key="2">
    <source>
        <dbReference type="EMBL" id="MDM8333113.1"/>
    </source>
</evidence>
<proteinExistence type="predicted"/>
<evidence type="ECO:0000313" key="3">
    <source>
        <dbReference type="Proteomes" id="UP001529423"/>
    </source>
</evidence>
<comment type="caution">
    <text evidence="2">The sequence shown here is derived from an EMBL/GenBank/DDBJ whole genome shotgun (WGS) entry which is preliminary data.</text>
</comment>
<dbReference type="RefSeq" id="WP_289558696.1">
    <property type="nucleotide sequence ID" value="NZ_JAUDEO010000002.1"/>
</dbReference>
<protein>
    <submittedName>
        <fullName evidence="2">Heme biosynthesis protein HemY</fullName>
    </submittedName>
</protein>
<keyword evidence="3" id="KW-1185">Reference proteome</keyword>
<dbReference type="Proteomes" id="UP001529423">
    <property type="component" value="Unassembled WGS sequence"/>
</dbReference>
<accession>A0ABT7VK62</accession>
<reference evidence="2" key="2">
    <citation type="submission" date="2023-06" db="EMBL/GenBank/DDBJ databases">
        <authorList>
            <person name="Zeman M."/>
            <person name="Kubasova T."/>
            <person name="Jahodarova E."/>
            <person name="Nykrynova M."/>
            <person name="Rychlik I."/>
        </authorList>
    </citation>
    <scope>NUCLEOTIDE SEQUENCE</scope>
    <source>
        <strain evidence="2">105_WCHN</strain>
    </source>
</reference>
<name>A0ABT7VK62_9LACO</name>
<evidence type="ECO:0000256" key="1">
    <source>
        <dbReference type="SAM" id="MobiDB-lite"/>
    </source>
</evidence>
<gene>
    <name evidence="2" type="ORF">QUW46_00740</name>
</gene>
<dbReference type="EMBL" id="JAUDEO010000002">
    <property type="protein sequence ID" value="MDM8333113.1"/>
    <property type="molecule type" value="Genomic_DNA"/>
</dbReference>
<organism evidence="2 3">
    <name type="scientific">Limosilactobacillus panis</name>
    <dbReference type="NCBI Taxonomy" id="47493"/>
    <lineage>
        <taxon>Bacteria</taxon>
        <taxon>Bacillati</taxon>
        <taxon>Bacillota</taxon>
        <taxon>Bacilli</taxon>
        <taxon>Lactobacillales</taxon>
        <taxon>Lactobacillaceae</taxon>
        <taxon>Limosilactobacillus</taxon>
    </lineage>
</organism>